<dbReference type="Proteomes" id="UP000528595">
    <property type="component" value="Unassembled WGS sequence"/>
</dbReference>
<organism evidence="1">
    <name type="scientific">Xanthomonas arboricola</name>
    <dbReference type="NCBI Taxonomy" id="56448"/>
    <lineage>
        <taxon>Bacteria</taxon>
        <taxon>Pseudomonadati</taxon>
        <taxon>Pseudomonadota</taxon>
        <taxon>Gammaproteobacteria</taxon>
        <taxon>Lysobacterales</taxon>
        <taxon>Lysobacteraceae</taxon>
        <taxon>Xanthomonas</taxon>
    </lineage>
</organism>
<comment type="caution">
    <text evidence="1">The sequence shown here is derived from an EMBL/GenBank/DDBJ whole genome shotgun (WGS) entry which is preliminary data.</text>
</comment>
<proteinExistence type="predicted"/>
<gene>
    <name evidence="1" type="ORF">FHR65_003828</name>
</gene>
<protein>
    <submittedName>
        <fullName evidence="1">Uncharacterized protein</fullName>
    </submittedName>
</protein>
<dbReference type="EMBL" id="JACIIQ010000021">
    <property type="protein sequence ID" value="MBB5672230.1"/>
    <property type="molecule type" value="Genomic_DNA"/>
</dbReference>
<reference evidence="1" key="1">
    <citation type="submission" date="2020-08" db="EMBL/GenBank/DDBJ databases">
        <title>Studying the diversity of plant-associated saprophytic bacteria and their role in host health and plant-pathogen interactions.</title>
        <authorList>
            <person name="Potnis N."/>
        </authorList>
    </citation>
    <scope>NUCLEOTIDE SEQUENCE</scope>
    <source>
        <strain evidence="1">F21</strain>
    </source>
</reference>
<dbReference type="AlphaFoldDB" id="A0AB73H1G4"/>
<sequence>MEHVNNNLARLTTSAPGMGWISTRRPAAAGADRTRQARAQLSPTSPFMGLPRKRESSPVMGRVHPTTGEAPADTTPHIRGVRSPEAGRLRPIEWAITPHSRGGLRTEILIYQYVTIRQAGPCMYCLSKKKTHNKAAEATAKAQHGTVNWTTPCQHPAGTSKQSTETPIGVLCFNATTFVGIHLLILRSDRGPKRNPV</sequence>
<evidence type="ECO:0000313" key="1">
    <source>
        <dbReference type="EMBL" id="MBB5672230.1"/>
    </source>
</evidence>
<accession>A0AB73H1G4</accession>
<name>A0AB73H1G4_9XANT</name>